<dbReference type="SUPFAM" id="SSF52833">
    <property type="entry name" value="Thioredoxin-like"/>
    <property type="match status" value="1"/>
</dbReference>
<feature type="region of interest" description="Disordered" evidence="1">
    <location>
        <begin position="233"/>
        <end position="295"/>
    </location>
</feature>
<evidence type="ECO:0000256" key="1">
    <source>
        <dbReference type="SAM" id="MobiDB-lite"/>
    </source>
</evidence>
<protein>
    <submittedName>
        <fullName evidence="2">Uncharacterized protein</fullName>
    </submittedName>
</protein>
<gene>
    <name evidence="2" type="ORF">JMJ35_001848</name>
</gene>
<evidence type="ECO:0000313" key="3">
    <source>
        <dbReference type="Proteomes" id="UP001166286"/>
    </source>
</evidence>
<dbReference type="PANTHER" id="PTHR28630:SF3">
    <property type="entry name" value="PEROXIREDOXIN-LIKE 2C"/>
    <property type="match status" value="1"/>
</dbReference>
<accession>A0AA39R8X8</accession>
<name>A0AA39R8X8_9LECA</name>
<sequence>MAVDPQADFVGDIEVNNDPPTKATLEKIANLPVLDANNKSHTFKSLYADNEDGPRRVFICFIRHFFCGNCQEYIRHLSASLPPSALPPRTTILIIGCGQPDLIPMYIRETSCAYPIYADPTRTLYQKLGMTQTLALGPKQPNYIQKSFLKLVVEGFFKEIFSGRKMLSGGAPRQVGGEFLFEGGRVGWCRRMRNTRDHAEIEEVRRVLGLDSGNEENGVPSEVAMTTATTAATTAATTERKRASMGGLGGLGKRFSERRQSWGGSRSRATIEKRNDKAGTPPPAMDGVKEEGATQDDALAKLEGRGGEGVAVDEKTGANAEVTGITNGMANGVAAA</sequence>
<evidence type="ECO:0000313" key="2">
    <source>
        <dbReference type="EMBL" id="KAK0515814.1"/>
    </source>
</evidence>
<dbReference type="Gene3D" id="3.40.30.10">
    <property type="entry name" value="Glutaredoxin"/>
    <property type="match status" value="1"/>
</dbReference>
<keyword evidence="3" id="KW-1185">Reference proteome</keyword>
<dbReference type="Pfam" id="PF13911">
    <property type="entry name" value="AhpC-TSA_2"/>
    <property type="match status" value="1"/>
</dbReference>
<comment type="caution">
    <text evidence="2">The sequence shown here is derived from an EMBL/GenBank/DDBJ whole genome shotgun (WGS) entry which is preliminary data.</text>
</comment>
<dbReference type="EMBL" id="JAFEKC020000003">
    <property type="protein sequence ID" value="KAK0515814.1"/>
    <property type="molecule type" value="Genomic_DNA"/>
</dbReference>
<reference evidence="2" key="1">
    <citation type="submission" date="2023-03" db="EMBL/GenBank/DDBJ databases">
        <title>Complete genome of Cladonia borealis.</title>
        <authorList>
            <person name="Park H."/>
        </authorList>
    </citation>
    <scope>NUCLEOTIDE SEQUENCE</scope>
    <source>
        <strain evidence="2">ANT050790</strain>
    </source>
</reference>
<proteinExistence type="predicted"/>
<dbReference type="Proteomes" id="UP001166286">
    <property type="component" value="Unassembled WGS sequence"/>
</dbReference>
<organism evidence="2 3">
    <name type="scientific">Cladonia borealis</name>
    <dbReference type="NCBI Taxonomy" id="184061"/>
    <lineage>
        <taxon>Eukaryota</taxon>
        <taxon>Fungi</taxon>
        <taxon>Dikarya</taxon>
        <taxon>Ascomycota</taxon>
        <taxon>Pezizomycotina</taxon>
        <taxon>Lecanoromycetes</taxon>
        <taxon>OSLEUM clade</taxon>
        <taxon>Lecanoromycetidae</taxon>
        <taxon>Lecanorales</taxon>
        <taxon>Lecanorineae</taxon>
        <taxon>Cladoniaceae</taxon>
        <taxon>Cladonia</taxon>
    </lineage>
</organism>
<dbReference type="InterPro" id="IPR036249">
    <property type="entry name" value="Thioredoxin-like_sf"/>
</dbReference>
<dbReference type="PANTHER" id="PTHR28630">
    <property type="match status" value="1"/>
</dbReference>
<dbReference type="CDD" id="cd02970">
    <property type="entry name" value="PRX_like2"/>
    <property type="match status" value="1"/>
</dbReference>
<dbReference type="InterPro" id="IPR032801">
    <property type="entry name" value="PXL2A/B/C"/>
</dbReference>
<dbReference type="AlphaFoldDB" id="A0AA39R8X8"/>